<dbReference type="InterPro" id="IPR020843">
    <property type="entry name" value="ER"/>
</dbReference>
<dbReference type="PANTHER" id="PTHR45348">
    <property type="entry name" value="HYPOTHETICAL OXIDOREDUCTASE (EUROFUNG)"/>
    <property type="match status" value="1"/>
</dbReference>
<dbReference type="SUPFAM" id="SSF51735">
    <property type="entry name" value="NAD(P)-binding Rossmann-fold domains"/>
    <property type="match status" value="1"/>
</dbReference>
<organism evidence="4 5">
    <name type="scientific">Knufia peltigerae</name>
    <dbReference type="NCBI Taxonomy" id="1002370"/>
    <lineage>
        <taxon>Eukaryota</taxon>
        <taxon>Fungi</taxon>
        <taxon>Dikarya</taxon>
        <taxon>Ascomycota</taxon>
        <taxon>Pezizomycotina</taxon>
        <taxon>Eurotiomycetes</taxon>
        <taxon>Chaetothyriomycetidae</taxon>
        <taxon>Chaetothyriales</taxon>
        <taxon>Trichomeriaceae</taxon>
        <taxon>Knufia</taxon>
    </lineage>
</organism>
<dbReference type="Pfam" id="PF00107">
    <property type="entry name" value="ADH_zinc_N"/>
    <property type="match status" value="1"/>
</dbReference>
<proteinExistence type="inferred from homology"/>
<evidence type="ECO:0000259" key="3">
    <source>
        <dbReference type="SMART" id="SM00829"/>
    </source>
</evidence>
<dbReference type="AlphaFoldDB" id="A0AA38Y4P9"/>
<protein>
    <recommendedName>
        <fullName evidence="3">Enoyl reductase (ER) domain-containing protein</fullName>
    </recommendedName>
</protein>
<sequence>MKAVVLRGAKALVERDRPLPRLRDDYVLVKTEAVALNPTDWKHVNGGLGAEGGLVGCDFSGVVKEIGRAVTKSWKVGDRICGVAHGSNKYQPEDGAFAEYIVAKGDIQMRIPEHMTFAQAATIGLGATTVGQGLYQQALHLPLPPQAPRQRHDNKNVLIYGGSTATGALGIQYARLSGFSVYTTCSPKNFDYVKSLGAIEAFDYNDEISISRLRDQTKDNELRLAWDTIGTPASAEFCMKSLSARSDCKYGCISYPPVPISRADVKNVGTLMYSVFGEPFEKRGNNFPASPEDFAFTKRFMAITEELLAQGQLRPHAALVGKDGLEGVLKGMKDMKDGKVSGQKLVYLVADTP</sequence>
<evidence type="ECO:0000313" key="4">
    <source>
        <dbReference type="EMBL" id="KAJ9634980.1"/>
    </source>
</evidence>
<reference evidence="4" key="1">
    <citation type="submission" date="2022-10" db="EMBL/GenBank/DDBJ databases">
        <title>Culturing micro-colonial fungi from biological soil crusts in the Mojave desert and describing Neophaeococcomyces mojavensis, and introducing the new genera and species Taxawa tesnikishii.</title>
        <authorList>
            <person name="Kurbessoian T."/>
            <person name="Stajich J.E."/>
        </authorList>
    </citation>
    <scope>NUCLEOTIDE SEQUENCE</scope>
    <source>
        <strain evidence="4">TK_35</strain>
    </source>
</reference>
<feature type="domain" description="Enoyl reductase (ER)" evidence="3">
    <location>
        <begin position="8"/>
        <end position="346"/>
    </location>
</feature>
<name>A0AA38Y4P9_9EURO</name>
<dbReference type="GO" id="GO:0016651">
    <property type="term" value="F:oxidoreductase activity, acting on NAD(P)H"/>
    <property type="evidence" value="ECO:0007669"/>
    <property type="project" value="InterPro"/>
</dbReference>
<accession>A0AA38Y4P9</accession>
<evidence type="ECO:0000313" key="5">
    <source>
        <dbReference type="Proteomes" id="UP001172681"/>
    </source>
</evidence>
<evidence type="ECO:0000256" key="1">
    <source>
        <dbReference type="ARBA" id="ARBA00008072"/>
    </source>
</evidence>
<keyword evidence="5" id="KW-1185">Reference proteome</keyword>
<gene>
    <name evidence="4" type="ORF">H2204_005935</name>
</gene>
<dbReference type="InterPro" id="IPR011032">
    <property type="entry name" value="GroES-like_sf"/>
</dbReference>
<dbReference type="EMBL" id="JAPDRN010000035">
    <property type="protein sequence ID" value="KAJ9634980.1"/>
    <property type="molecule type" value="Genomic_DNA"/>
</dbReference>
<dbReference type="InterPro" id="IPR013149">
    <property type="entry name" value="ADH-like_C"/>
</dbReference>
<dbReference type="PANTHER" id="PTHR45348:SF2">
    <property type="entry name" value="ZINC-TYPE ALCOHOL DEHYDROGENASE-LIKE PROTEIN C2E1P3.01"/>
    <property type="match status" value="1"/>
</dbReference>
<dbReference type="Gene3D" id="3.90.180.10">
    <property type="entry name" value="Medium-chain alcohol dehydrogenases, catalytic domain"/>
    <property type="match status" value="1"/>
</dbReference>
<dbReference type="Gene3D" id="3.40.50.720">
    <property type="entry name" value="NAD(P)-binding Rossmann-like Domain"/>
    <property type="match status" value="1"/>
</dbReference>
<dbReference type="CDD" id="cd08249">
    <property type="entry name" value="enoyl_reductase_like"/>
    <property type="match status" value="1"/>
</dbReference>
<dbReference type="InterPro" id="IPR013154">
    <property type="entry name" value="ADH-like_N"/>
</dbReference>
<comment type="caution">
    <text evidence="4">The sequence shown here is derived from an EMBL/GenBank/DDBJ whole genome shotgun (WGS) entry which is preliminary data.</text>
</comment>
<dbReference type="Proteomes" id="UP001172681">
    <property type="component" value="Unassembled WGS sequence"/>
</dbReference>
<comment type="similarity">
    <text evidence="1">Belongs to the zinc-containing alcohol dehydrogenase family.</text>
</comment>
<dbReference type="SUPFAM" id="SSF50129">
    <property type="entry name" value="GroES-like"/>
    <property type="match status" value="1"/>
</dbReference>
<dbReference type="SMART" id="SM00829">
    <property type="entry name" value="PKS_ER"/>
    <property type="match status" value="1"/>
</dbReference>
<keyword evidence="2" id="KW-0560">Oxidoreductase</keyword>
<dbReference type="InterPro" id="IPR036291">
    <property type="entry name" value="NAD(P)-bd_dom_sf"/>
</dbReference>
<evidence type="ECO:0000256" key="2">
    <source>
        <dbReference type="ARBA" id="ARBA00023002"/>
    </source>
</evidence>
<dbReference type="InterPro" id="IPR047122">
    <property type="entry name" value="Trans-enoyl_RdTase-like"/>
</dbReference>
<dbReference type="Pfam" id="PF08240">
    <property type="entry name" value="ADH_N"/>
    <property type="match status" value="1"/>
</dbReference>